<dbReference type="Gene3D" id="2.40.30.170">
    <property type="match status" value="1"/>
</dbReference>
<dbReference type="NCBIfam" id="TIGR01730">
    <property type="entry name" value="RND_mfp"/>
    <property type="match status" value="1"/>
</dbReference>
<evidence type="ECO:0000313" key="8">
    <source>
        <dbReference type="EMBL" id="MDQ0545078.1"/>
    </source>
</evidence>
<dbReference type="EMBL" id="JAUSWL010000007">
    <property type="protein sequence ID" value="MDQ0545078.1"/>
    <property type="molecule type" value="Genomic_DNA"/>
</dbReference>
<dbReference type="Pfam" id="PF25944">
    <property type="entry name" value="Beta-barrel_RND"/>
    <property type="match status" value="1"/>
</dbReference>
<evidence type="ECO:0000259" key="6">
    <source>
        <dbReference type="Pfam" id="PF25944"/>
    </source>
</evidence>
<dbReference type="Pfam" id="PF25967">
    <property type="entry name" value="RND-MFP_C"/>
    <property type="match status" value="1"/>
</dbReference>
<gene>
    <name evidence="9" type="ORF">ABS770_06570</name>
    <name evidence="8" type="ORF">QO001_004016</name>
</gene>
<evidence type="ECO:0000256" key="1">
    <source>
        <dbReference type="ARBA" id="ARBA00004196"/>
    </source>
</evidence>
<proteinExistence type="inferred from homology"/>
<dbReference type="InterPro" id="IPR058626">
    <property type="entry name" value="MdtA-like_b-barrel"/>
</dbReference>
<evidence type="ECO:0000313" key="10">
    <source>
        <dbReference type="Proteomes" id="UP001223420"/>
    </source>
</evidence>
<keyword evidence="11" id="KW-1185">Reference proteome</keyword>
<feature type="domain" description="Multidrug resistance protein MdtA-like alpha-helical hairpin" evidence="4">
    <location>
        <begin position="106"/>
        <end position="175"/>
    </location>
</feature>
<dbReference type="RefSeq" id="WP_007559945.1">
    <property type="nucleotide sequence ID" value="NZ_CP033231.1"/>
</dbReference>
<dbReference type="Gene3D" id="1.10.287.470">
    <property type="entry name" value="Helix hairpin bin"/>
    <property type="match status" value="1"/>
</dbReference>
<comment type="caution">
    <text evidence="8">The sequence shown here is derived from an EMBL/GenBank/DDBJ whole genome shotgun (WGS) entry which is preliminary data.</text>
</comment>
<reference evidence="8" key="1">
    <citation type="submission" date="2023-07" db="EMBL/GenBank/DDBJ databases">
        <title>Genomic Encyclopedia of Type Strains, Phase IV (KMG-IV): sequencing the most valuable type-strain genomes for metagenomic binning, comparative biology and taxonomic classification.</title>
        <authorList>
            <person name="Goeker M."/>
        </authorList>
    </citation>
    <scope>NUCLEOTIDE SEQUENCE</scope>
    <source>
        <strain evidence="8">DSM 19569</strain>
    </source>
</reference>
<evidence type="ECO:0000259" key="4">
    <source>
        <dbReference type="Pfam" id="PF25876"/>
    </source>
</evidence>
<dbReference type="PANTHER" id="PTHR30158:SF24">
    <property type="entry name" value="HLYD FAMILY SECRETION PROTEIN"/>
    <property type="match status" value="1"/>
</dbReference>
<dbReference type="AlphaFoldDB" id="A0AAJ1TWH9"/>
<dbReference type="Pfam" id="PF25917">
    <property type="entry name" value="BSH_RND"/>
    <property type="match status" value="1"/>
</dbReference>
<accession>A0AAJ1TWH9</accession>
<sequence length="385" mass="41501">MRSRLSSLFPVLSGLAAGFLVAGPLAPIAHAQAPGGPPPKVTVAKPVVREIVEQDQYTGRFEAIENVEVRARVTGYLEKINFIDGQNVKKGDLLFVIDRRPYKAALEQAQAALASAKARQSFSQTDLERAQTLSRSGNISEQVTDQRRQASLTAQADVDSAQAALNNAQLNYDFSEVKAPVNGRISRRLVTEGNIVSADQTMLTTIVSLDPIWFSFTVDEKSFLKYQNSLGIGMGQTQQGKGVPIMISLSGEAKPTRKGTLDFVDNRVDNATGTILLRATVPNADQFIKPGLFGIVAMPATKPFQGVLIPDEAVAANQDKRVVYVVGPDNVIQQKDVVLGPKVDGYRVIRSGLKGDETLVVNGVARIRPGAKVTPETIELPPSKT</sequence>
<protein>
    <submittedName>
        <fullName evidence="9">Efflux RND transporter periplasmic adaptor subunit</fullName>
    </submittedName>
    <submittedName>
        <fullName evidence="8">RND family efflux transporter MFP subunit</fullName>
    </submittedName>
</protein>
<dbReference type="InterPro" id="IPR058625">
    <property type="entry name" value="MdtA-like_BSH"/>
</dbReference>
<feature type="chain" id="PRO_5042484141" evidence="3">
    <location>
        <begin position="23"/>
        <end position="385"/>
    </location>
</feature>
<evidence type="ECO:0000256" key="3">
    <source>
        <dbReference type="SAM" id="SignalP"/>
    </source>
</evidence>
<dbReference type="GO" id="GO:0005886">
    <property type="term" value="C:plasma membrane"/>
    <property type="evidence" value="ECO:0007669"/>
    <property type="project" value="TreeGrafter"/>
</dbReference>
<dbReference type="GO" id="GO:0046677">
    <property type="term" value="P:response to antibiotic"/>
    <property type="evidence" value="ECO:0007669"/>
    <property type="project" value="TreeGrafter"/>
</dbReference>
<feature type="domain" description="Multidrug resistance protein MdtA-like barrel-sandwich hybrid" evidence="5">
    <location>
        <begin position="66"/>
        <end position="204"/>
    </location>
</feature>
<dbReference type="InterPro" id="IPR006143">
    <property type="entry name" value="RND_pump_MFP"/>
</dbReference>
<dbReference type="GO" id="GO:0022857">
    <property type="term" value="F:transmembrane transporter activity"/>
    <property type="evidence" value="ECO:0007669"/>
    <property type="project" value="InterPro"/>
</dbReference>
<comment type="subcellular location">
    <subcellularLocation>
        <location evidence="1">Cell envelope</location>
    </subcellularLocation>
</comment>
<dbReference type="Proteomes" id="UP001223420">
    <property type="component" value="Unassembled WGS sequence"/>
</dbReference>
<dbReference type="Proteomes" id="UP001432995">
    <property type="component" value="Unassembled WGS sequence"/>
</dbReference>
<dbReference type="Pfam" id="PF25876">
    <property type="entry name" value="HH_MFP_RND"/>
    <property type="match status" value="1"/>
</dbReference>
<organism evidence="8 10">
    <name type="scientific">Methylobacterium brachiatum</name>
    <dbReference type="NCBI Taxonomy" id="269660"/>
    <lineage>
        <taxon>Bacteria</taxon>
        <taxon>Pseudomonadati</taxon>
        <taxon>Pseudomonadota</taxon>
        <taxon>Alphaproteobacteria</taxon>
        <taxon>Hyphomicrobiales</taxon>
        <taxon>Methylobacteriaceae</taxon>
        <taxon>Methylobacterium</taxon>
    </lineage>
</organism>
<dbReference type="Gene3D" id="2.40.420.20">
    <property type="match status" value="1"/>
</dbReference>
<dbReference type="Gene3D" id="2.40.50.100">
    <property type="match status" value="1"/>
</dbReference>
<dbReference type="PANTHER" id="PTHR30158">
    <property type="entry name" value="ACRA/E-RELATED COMPONENT OF DRUG EFFLUX TRANSPORTER"/>
    <property type="match status" value="1"/>
</dbReference>
<keyword evidence="3" id="KW-0732">Signal</keyword>
<name>A0AAJ1TWH9_9HYPH</name>
<dbReference type="GO" id="GO:0030313">
    <property type="term" value="C:cell envelope"/>
    <property type="evidence" value="ECO:0007669"/>
    <property type="project" value="UniProtKB-SubCell"/>
</dbReference>
<reference evidence="9" key="2">
    <citation type="submission" date="2024-06" db="EMBL/GenBank/DDBJ databases">
        <authorList>
            <person name="Campbell A.G."/>
        </authorList>
    </citation>
    <scope>NUCLEOTIDE SEQUENCE</scope>
    <source>
        <strain evidence="9">EM17</strain>
    </source>
</reference>
<dbReference type="InterPro" id="IPR058627">
    <property type="entry name" value="MdtA-like_C"/>
</dbReference>
<dbReference type="GeneID" id="90830585"/>
<dbReference type="SUPFAM" id="SSF111369">
    <property type="entry name" value="HlyD-like secretion proteins"/>
    <property type="match status" value="1"/>
</dbReference>
<dbReference type="InterPro" id="IPR058624">
    <property type="entry name" value="MdtA-like_HH"/>
</dbReference>
<evidence type="ECO:0000259" key="5">
    <source>
        <dbReference type="Pfam" id="PF25917"/>
    </source>
</evidence>
<evidence type="ECO:0000256" key="2">
    <source>
        <dbReference type="ARBA" id="ARBA00009477"/>
    </source>
</evidence>
<feature type="signal peptide" evidence="3">
    <location>
        <begin position="1"/>
        <end position="22"/>
    </location>
</feature>
<comment type="similarity">
    <text evidence="2">Belongs to the membrane fusion protein (MFP) (TC 8.A.1) family.</text>
</comment>
<evidence type="ECO:0000313" key="9">
    <source>
        <dbReference type="EMBL" id="MER2287916.1"/>
    </source>
</evidence>
<evidence type="ECO:0000259" key="7">
    <source>
        <dbReference type="Pfam" id="PF25967"/>
    </source>
</evidence>
<dbReference type="EMBL" id="JBELQD010000004">
    <property type="protein sequence ID" value="MER2287916.1"/>
    <property type="molecule type" value="Genomic_DNA"/>
</dbReference>
<feature type="domain" description="Multidrug resistance protein MdtA-like C-terminal permuted SH3" evidence="7">
    <location>
        <begin position="307"/>
        <end position="365"/>
    </location>
</feature>
<feature type="domain" description="Multidrug resistance protein MdtA-like beta-barrel" evidence="6">
    <location>
        <begin position="211"/>
        <end position="298"/>
    </location>
</feature>
<evidence type="ECO:0000313" key="11">
    <source>
        <dbReference type="Proteomes" id="UP001432995"/>
    </source>
</evidence>